<name>A0A8J2STB9_9STRA</name>
<reference evidence="1" key="1">
    <citation type="submission" date="2021-11" db="EMBL/GenBank/DDBJ databases">
        <authorList>
            <consortium name="Genoscope - CEA"/>
            <person name="William W."/>
        </authorList>
    </citation>
    <scope>NUCLEOTIDE SEQUENCE</scope>
</reference>
<evidence type="ECO:0000313" key="1">
    <source>
        <dbReference type="EMBL" id="CAH0375888.1"/>
    </source>
</evidence>
<organism evidence="1 2">
    <name type="scientific">Pelagomonas calceolata</name>
    <dbReference type="NCBI Taxonomy" id="35677"/>
    <lineage>
        <taxon>Eukaryota</taxon>
        <taxon>Sar</taxon>
        <taxon>Stramenopiles</taxon>
        <taxon>Ochrophyta</taxon>
        <taxon>Pelagophyceae</taxon>
        <taxon>Pelagomonadales</taxon>
        <taxon>Pelagomonadaceae</taxon>
        <taxon>Pelagomonas</taxon>
    </lineage>
</organism>
<dbReference type="AlphaFoldDB" id="A0A8J2STB9"/>
<accession>A0A8J2STB9</accession>
<protein>
    <submittedName>
        <fullName evidence="1">Uncharacterized protein</fullName>
    </submittedName>
</protein>
<dbReference type="EMBL" id="CAKKNE010000005">
    <property type="protein sequence ID" value="CAH0375888.1"/>
    <property type="molecule type" value="Genomic_DNA"/>
</dbReference>
<dbReference type="Proteomes" id="UP000789595">
    <property type="component" value="Unassembled WGS sequence"/>
</dbReference>
<sequence>GLFVFLGDWRGAAGGGGASRPETSWVEGSVSRPAVAMGGKRRRGSGSAASSGVDEVLLVLVDAMSLYPRATSGDTFSHQCASTNVCRH</sequence>
<comment type="caution">
    <text evidence="1">The sequence shown here is derived from an EMBL/GenBank/DDBJ whole genome shotgun (WGS) entry which is preliminary data.</text>
</comment>
<feature type="non-terminal residue" evidence="1">
    <location>
        <position position="88"/>
    </location>
</feature>
<gene>
    <name evidence="1" type="ORF">PECAL_5P04360</name>
</gene>
<keyword evidence="2" id="KW-1185">Reference proteome</keyword>
<proteinExistence type="predicted"/>
<evidence type="ECO:0000313" key="2">
    <source>
        <dbReference type="Proteomes" id="UP000789595"/>
    </source>
</evidence>